<proteinExistence type="predicted"/>
<evidence type="ECO:0000313" key="3">
    <source>
        <dbReference type="Proteomes" id="UP001597285"/>
    </source>
</evidence>
<dbReference type="EMBL" id="JBHUFF010000017">
    <property type="protein sequence ID" value="MFD1800084.1"/>
    <property type="molecule type" value="Genomic_DNA"/>
</dbReference>
<organism evidence="2 3">
    <name type="scientific">Carnobacterium antarcticum</name>
    <dbReference type="NCBI Taxonomy" id="2126436"/>
    <lineage>
        <taxon>Bacteria</taxon>
        <taxon>Bacillati</taxon>
        <taxon>Bacillota</taxon>
        <taxon>Bacilli</taxon>
        <taxon>Lactobacillales</taxon>
        <taxon>Carnobacteriaceae</taxon>
        <taxon>Carnobacterium</taxon>
    </lineage>
</organism>
<comment type="caution">
    <text evidence="2">The sequence shown here is derived from an EMBL/GenBank/DDBJ whole genome shotgun (WGS) entry which is preliminary data.</text>
</comment>
<evidence type="ECO:0000256" key="1">
    <source>
        <dbReference type="SAM" id="MobiDB-lite"/>
    </source>
</evidence>
<gene>
    <name evidence="2" type="ORF">ACFSBK_09520</name>
</gene>
<dbReference type="Proteomes" id="UP001597285">
    <property type="component" value="Unassembled WGS sequence"/>
</dbReference>
<name>A0ABW4NNT5_9LACT</name>
<sequence>MEQVQLKISAMKNDDNLDTPSNPGLEELPGSTVTALTKTVKQ</sequence>
<accession>A0ABW4NNT5</accession>
<protein>
    <submittedName>
        <fullName evidence="2">Uncharacterized protein</fullName>
    </submittedName>
</protein>
<reference evidence="3" key="1">
    <citation type="journal article" date="2019" name="Int. J. Syst. Evol. Microbiol.">
        <title>The Global Catalogue of Microorganisms (GCM) 10K type strain sequencing project: providing services to taxonomists for standard genome sequencing and annotation.</title>
        <authorList>
            <consortium name="The Broad Institute Genomics Platform"/>
            <consortium name="The Broad Institute Genome Sequencing Center for Infectious Disease"/>
            <person name="Wu L."/>
            <person name="Ma J."/>
        </authorList>
    </citation>
    <scope>NUCLEOTIDE SEQUENCE [LARGE SCALE GENOMIC DNA]</scope>
    <source>
        <strain evidence="3">KCTC 42143</strain>
    </source>
</reference>
<dbReference type="RefSeq" id="WP_257721133.1">
    <property type="nucleotide sequence ID" value="NZ_JBHSQC010000023.1"/>
</dbReference>
<evidence type="ECO:0000313" key="2">
    <source>
        <dbReference type="EMBL" id="MFD1800084.1"/>
    </source>
</evidence>
<keyword evidence="3" id="KW-1185">Reference proteome</keyword>
<feature type="region of interest" description="Disordered" evidence="1">
    <location>
        <begin position="1"/>
        <end position="30"/>
    </location>
</feature>